<dbReference type="AlphaFoldDB" id="A0A0A7UW93"/>
<dbReference type="InterPro" id="IPR052048">
    <property type="entry name" value="ST_Response_Regulator"/>
</dbReference>
<evidence type="ECO:0000256" key="1">
    <source>
        <dbReference type="PROSITE-ProRule" id="PRU00169"/>
    </source>
</evidence>
<protein>
    <submittedName>
        <fullName evidence="3">Chemotaxis protein CheY</fullName>
    </submittedName>
</protein>
<feature type="modified residue" description="4-aspartylphosphate" evidence="1">
    <location>
        <position position="59"/>
    </location>
</feature>
<dbReference type="SUPFAM" id="SSF52172">
    <property type="entry name" value="CheY-like"/>
    <property type="match status" value="1"/>
</dbReference>
<dbReference type="InterPro" id="IPR001789">
    <property type="entry name" value="Sig_transdc_resp-reg_receiver"/>
</dbReference>
<dbReference type="GO" id="GO:0000160">
    <property type="term" value="P:phosphorelay signal transduction system"/>
    <property type="evidence" value="ECO:0007669"/>
    <property type="project" value="InterPro"/>
</dbReference>
<dbReference type="HOGENOM" id="CLU_000445_69_17_12"/>
<dbReference type="PANTHER" id="PTHR43228">
    <property type="entry name" value="TWO-COMPONENT RESPONSE REGULATOR"/>
    <property type="match status" value="1"/>
</dbReference>
<dbReference type="Gene3D" id="3.40.50.2300">
    <property type="match status" value="1"/>
</dbReference>
<reference evidence="3 4" key="1">
    <citation type="journal article" date="2015" name="Genome Announc.">
        <title>Genome Sequence of Borrelia chilensis VA1, a South American Member of the Lyme Borreliosis Group.</title>
        <authorList>
            <person name="Huang W."/>
            <person name="Ojaimi C."/>
            <person name="Fallon J.T."/>
            <person name="Travisany D."/>
            <person name="Maass A."/>
            <person name="Ivanova L."/>
            <person name="Tomova A."/>
            <person name="Gonzalez-Acuna D."/>
            <person name="Godfrey H.P."/>
            <person name="Cabello F.C."/>
        </authorList>
    </citation>
    <scope>NUCLEOTIDE SEQUENCE [LARGE SCALE GENOMIC DNA]</scope>
    <source>
        <strain evidence="3 4">VA1</strain>
    </source>
</reference>
<evidence type="ECO:0000259" key="2">
    <source>
        <dbReference type="PROSITE" id="PS50110"/>
    </source>
</evidence>
<dbReference type="PANTHER" id="PTHR43228:SF1">
    <property type="entry name" value="TWO-COMPONENT RESPONSE REGULATOR ARR22"/>
    <property type="match status" value="1"/>
</dbReference>
<proteinExistence type="predicted"/>
<dbReference type="Proteomes" id="UP000030940">
    <property type="component" value="Chromosome"/>
</dbReference>
<keyword evidence="1" id="KW-0597">Phosphoprotein</keyword>
<name>A0A0A7UW93_9SPIR</name>
<dbReference type="SMART" id="SM00448">
    <property type="entry name" value="REC"/>
    <property type="match status" value="1"/>
</dbReference>
<evidence type="ECO:0000313" key="3">
    <source>
        <dbReference type="EMBL" id="AJA90370.1"/>
    </source>
</evidence>
<dbReference type="STRING" id="1245910.OY14_02820"/>
<dbReference type="EMBL" id="CP009910">
    <property type="protein sequence ID" value="AJA90370.1"/>
    <property type="molecule type" value="Genomic_DNA"/>
</dbReference>
<evidence type="ECO:0000313" key="4">
    <source>
        <dbReference type="Proteomes" id="UP000030940"/>
    </source>
</evidence>
<sequence>MKKRILVIDDNRAIRQSVAYILEQNGFGVLEAKDGLEGVLKFKEAVGQGDKDFDLVITDINMPNLDGIGVIKQIREFGSFVPILVLTTESEQSKVDEGRKAGATGWLVKPFNPEALMKTISKIF</sequence>
<organism evidence="3 4">
    <name type="scientific">Borreliella chilensis</name>
    <dbReference type="NCBI Taxonomy" id="1245910"/>
    <lineage>
        <taxon>Bacteria</taxon>
        <taxon>Pseudomonadati</taxon>
        <taxon>Spirochaetota</taxon>
        <taxon>Spirochaetia</taxon>
        <taxon>Spirochaetales</taxon>
        <taxon>Borreliaceae</taxon>
        <taxon>Borreliella</taxon>
    </lineage>
</organism>
<keyword evidence="4" id="KW-1185">Reference proteome</keyword>
<dbReference type="Pfam" id="PF00072">
    <property type="entry name" value="Response_reg"/>
    <property type="match status" value="1"/>
</dbReference>
<dbReference type="KEGG" id="bchi:OY14_02820"/>
<dbReference type="InterPro" id="IPR011006">
    <property type="entry name" value="CheY-like_superfamily"/>
</dbReference>
<accession>A0A0A7UW93</accession>
<gene>
    <name evidence="3" type="ORF">OY14_02820</name>
</gene>
<dbReference type="PROSITE" id="PS50110">
    <property type="entry name" value="RESPONSE_REGULATORY"/>
    <property type="match status" value="1"/>
</dbReference>
<feature type="domain" description="Response regulatory" evidence="2">
    <location>
        <begin position="4"/>
        <end position="124"/>
    </location>
</feature>